<keyword evidence="2" id="KW-1185">Reference proteome</keyword>
<sequence length="129" mass="14443">MDDPPTLVKCSVEIQKTIADQLHVDDITTYRLVSRDMLAATEDIFLGVYLSNLKYVYSTHGLETWLAAFLGMYFSNLKYVYTTHGLGPLASITKQRHLMKKLGWPPFSVCTSALTDPVRLPASPDNDTS</sequence>
<proteinExistence type="predicted"/>
<dbReference type="EMBL" id="JAXOVC010000008">
    <property type="protein sequence ID" value="KAK4498497.1"/>
    <property type="molecule type" value="Genomic_DNA"/>
</dbReference>
<evidence type="ECO:0000313" key="2">
    <source>
        <dbReference type="Proteomes" id="UP001305779"/>
    </source>
</evidence>
<comment type="caution">
    <text evidence="1">The sequence shown here is derived from an EMBL/GenBank/DDBJ whole genome shotgun (WGS) entry which is preliminary data.</text>
</comment>
<reference evidence="1 2" key="1">
    <citation type="journal article" date="2023" name="G3 (Bethesda)">
        <title>A chromosome-level genome assembly of Zasmidium syzygii isolated from banana leaves.</title>
        <authorList>
            <person name="van Westerhoven A.C."/>
            <person name="Mehrabi R."/>
            <person name="Talebi R."/>
            <person name="Steentjes M.B.F."/>
            <person name="Corcolon B."/>
            <person name="Chong P.A."/>
            <person name="Kema G.H.J."/>
            <person name="Seidl M.F."/>
        </authorList>
    </citation>
    <scope>NUCLEOTIDE SEQUENCE [LARGE SCALE GENOMIC DNA]</scope>
    <source>
        <strain evidence="1 2">P124</strain>
    </source>
</reference>
<evidence type="ECO:0000313" key="1">
    <source>
        <dbReference type="EMBL" id="KAK4498497.1"/>
    </source>
</evidence>
<organism evidence="1 2">
    <name type="scientific">Zasmidium cellare</name>
    <name type="common">Wine cellar mold</name>
    <name type="synonym">Racodium cellare</name>
    <dbReference type="NCBI Taxonomy" id="395010"/>
    <lineage>
        <taxon>Eukaryota</taxon>
        <taxon>Fungi</taxon>
        <taxon>Dikarya</taxon>
        <taxon>Ascomycota</taxon>
        <taxon>Pezizomycotina</taxon>
        <taxon>Dothideomycetes</taxon>
        <taxon>Dothideomycetidae</taxon>
        <taxon>Mycosphaerellales</taxon>
        <taxon>Mycosphaerellaceae</taxon>
        <taxon>Zasmidium</taxon>
    </lineage>
</organism>
<protein>
    <submittedName>
        <fullName evidence="1">Uncharacterized protein</fullName>
    </submittedName>
</protein>
<accession>A0ABR0EAL2</accession>
<dbReference type="Proteomes" id="UP001305779">
    <property type="component" value="Unassembled WGS sequence"/>
</dbReference>
<name>A0ABR0EAL2_ZASCE</name>
<gene>
    <name evidence="1" type="ORF">PRZ48_011155</name>
</gene>